<feature type="region of interest" description="Disordered" evidence="1">
    <location>
        <begin position="117"/>
        <end position="179"/>
    </location>
</feature>
<feature type="compositionally biased region" description="Low complexity" evidence="1">
    <location>
        <begin position="37"/>
        <end position="48"/>
    </location>
</feature>
<feature type="region of interest" description="Disordered" evidence="1">
    <location>
        <begin position="317"/>
        <end position="336"/>
    </location>
</feature>
<feature type="region of interest" description="Disordered" evidence="1">
    <location>
        <begin position="247"/>
        <end position="271"/>
    </location>
</feature>
<feature type="compositionally biased region" description="Polar residues" evidence="1">
    <location>
        <begin position="320"/>
        <end position="336"/>
    </location>
</feature>
<evidence type="ECO:0000256" key="1">
    <source>
        <dbReference type="SAM" id="MobiDB-lite"/>
    </source>
</evidence>
<feature type="region of interest" description="Disordered" evidence="1">
    <location>
        <begin position="525"/>
        <end position="549"/>
    </location>
</feature>
<accession>A0A0D1YM22</accession>
<feature type="region of interest" description="Disordered" evidence="1">
    <location>
        <begin position="428"/>
        <end position="481"/>
    </location>
</feature>
<sequence length="719" mass="78171">MASIPRKTPDPAVISAKSRQSFISAIPRPTSGSSRLATPTAGRPATTTVRQGTESLQPGQKPRTSSWQSNDGVPPSALYRSHSRFTESDLPLPYHQRPQKDLSRIQQQLHIRSWSTKSLVDPTNPKSPPHPVQSPRVGGLVKSRTTNDLLSSPRDITPRRRLLQPLGPPLPRTQTLGNISCFGPTTLTPSPRRPSSISASQAYGYHDNMSQLSVGDALGESRMTAEEVEFMKQVQKEAAVNRIRLRNAIQGPSRRTSSNSLPPPVTAPIVKGEPLPISTLAKNTTGSRPSAAFQRKSAGRQRQLFIDSALANKAAIDGDSLSSRTPPSTVGTNSGSLPEDISKHVYFAESLQYWTGRYVSLCDRIRNQELQHAEPLNAKDADSGRLDELFDNSERLRKDAALNDLRKDCKTAIALGSFEDFETGLLGKSETSRSGHRRRPSHIVGRVQSIGRMKAPGSGSVRPPMSWGMSQSPGDISTPTSWTSSVNAEAVMSSSSDAFYGLGSLPKSKTTGNLASLIPITVKKQTARATNSSGKPSTTDPPIHKRTTSYLGCSPELRAKVLKEREERAARRAADAHRRSSSRVPSRCADMNGDQTRMHLESLKTSVLLGKEQTKVSQTQALTLDDVVEPLDRATRESEHGVQPLMNVERAQNSSQVQIVNVSGGGVEKVIKSRRKTERQSGGEMVKSLFGVGMREVKKMSRRVGSWAGSSDDLSPGQK</sequence>
<feature type="compositionally biased region" description="Polar residues" evidence="1">
    <location>
        <begin position="525"/>
        <end position="540"/>
    </location>
</feature>
<feature type="region of interest" description="Disordered" evidence="1">
    <location>
        <begin position="571"/>
        <end position="592"/>
    </location>
</feature>
<evidence type="ECO:0000313" key="2">
    <source>
        <dbReference type="EMBL" id="KIV82119.1"/>
    </source>
</evidence>
<feature type="compositionally biased region" description="Polar residues" evidence="1">
    <location>
        <begin position="49"/>
        <end position="71"/>
    </location>
</feature>
<dbReference type="OrthoDB" id="3557758at2759"/>
<organism evidence="2 3">
    <name type="scientific">Exophiala sideris</name>
    <dbReference type="NCBI Taxonomy" id="1016849"/>
    <lineage>
        <taxon>Eukaryota</taxon>
        <taxon>Fungi</taxon>
        <taxon>Dikarya</taxon>
        <taxon>Ascomycota</taxon>
        <taxon>Pezizomycotina</taxon>
        <taxon>Eurotiomycetes</taxon>
        <taxon>Chaetothyriomycetidae</taxon>
        <taxon>Chaetothyriales</taxon>
        <taxon>Herpotrichiellaceae</taxon>
        <taxon>Exophiala</taxon>
    </lineage>
</organism>
<evidence type="ECO:0000313" key="3">
    <source>
        <dbReference type="Proteomes" id="UP000053599"/>
    </source>
</evidence>
<feature type="region of interest" description="Disordered" evidence="1">
    <location>
        <begin position="1"/>
        <end position="79"/>
    </location>
</feature>
<dbReference type="HOGENOM" id="CLU_024696_0_0_1"/>
<reference evidence="2 3" key="1">
    <citation type="submission" date="2015-01" db="EMBL/GenBank/DDBJ databases">
        <title>The Genome Sequence of Exophiala sideris CBS121828.</title>
        <authorList>
            <consortium name="The Broad Institute Genomics Platform"/>
            <person name="Cuomo C."/>
            <person name="de Hoog S."/>
            <person name="Gorbushina A."/>
            <person name="Stielow B."/>
            <person name="Teixiera M."/>
            <person name="Abouelleil A."/>
            <person name="Chapman S.B."/>
            <person name="Priest M."/>
            <person name="Young S.K."/>
            <person name="Wortman J."/>
            <person name="Nusbaum C."/>
            <person name="Birren B."/>
        </authorList>
    </citation>
    <scope>NUCLEOTIDE SEQUENCE [LARGE SCALE GENOMIC DNA]</scope>
    <source>
        <strain evidence="2 3">CBS 121828</strain>
    </source>
</reference>
<dbReference type="Proteomes" id="UP000053599">
    <property type="component" value="Unassembled WGS sequence"/>
</dbReference>
<gene>
    <name evidence="2" type="ORF">PV11_04249</name>
</gene>
<name>A0A0D1YM22_9EURO</name>
<protein>
    <submittedName>
        <fullName evidence="2">Uncharacterized protein</fullName>
    </submittedName>
</protein>
<feature type="compositionally biased region" description="Polar residues" evidence="1">
    <location>
        <begin position="468"/>
        <end position="481"/>
    </location>
</feature>
<dbReference type="AlphaFoldDB" id="A0A0D1YM22"/>
<proteinExistence type="predicted"/>
<dbReference type="EMBL" id="KN846952">
    <property type="protein sequence ID" value="KIV82119.1"/>
    <property type="molecule type" value="Genomic_DNA"/>
</dbReference>